<dbReference type="RefSeq" id="WP_110480976.1">
    <property type="nucleotide sequence ID" value="NZ_CP024988.1"/>
</dbReference>
<dbReference type="PRINTS" id="PR00412">
    <property type="entry name" value="EPOXHYDRLASE"/>
</dbReference>
<evidence type="ECO:0000256" key="1">
    <source>
        <dbReference type="ARBA" id="ARBA00022801"/>
    </source>
</evidence>
<dbReference type="InterPro" id="IPR000639">
    <property type="entry name" value="Epox_hydrolase-like"/>
</dbReference>
<dbReference type="InterPro" id="IPR029058">
    <property type="entry name" value="AB_hydrolase_fold"/>
</dbReference>
<dbReference type="PANTHER" id="PTHR43329">
    <property type="entry name" value="EPOXIDE HYDROLASE"/>
    <property type="match status" value="1"/>
</dbReference>
<dbReference type="KEGG" id="cpre:Csp1_04670"/>
<proteinExistence type="predicted"/>
<keyword evidence="4" id="KW-1185">Reference proteome</keyword>
<dbReference type="STRING" id="1737425.GCA_900049755_02161"/>
<protein>
    <submittedName>
        <fullName evidence="3">Epoxide hydrolase B</fullName>
        <ecNumber evidence="3">3.3.2.10</ecNumber>
    </submittedName>
</protein>
<evidence type="ECO:0000313" key="4">
    <source>
        <dbReference type="Proteomes" id="UP000247696"/>
    </source>
</evidence>
<dbReference type="SUPFAM" id="SSF53474">
    <property type="entry name" value="alpha/beta-Hydrolases"/>
    <property type="match status" value="1"/>
</dbReference>
<gene>
    <name evidence="3" type="ORF">Csp1_04670</name>
</gene>
<dbReference type="EC" id="3.3.2.10" evidence="3"/>
<dbReference type="OrthoDB" id="2987348at2"/>
<dbReference type="GO" id="GO:0004301">
    <property type="term" value="F:epoxide hydrolase activity"/>
    <property type="evidence" value="ECO:0007669"/>
    <property type="project" value="UniProtKB-EC"/>
</dbReference>
<dbReference type="Gene3D" id="3.40.50.1820">
    <property type="entry name" value="alpha/beta hydrolase"/>
    <property type="match status" value="1"/>
</dbReference>
<dbReference type="AlphaFoldDB" id="A0A2Z3YTB6"/>
<reference evidence="4" key="1">
    <citation type="submission" date="2017-11" db="EMBL/GenBank/DDBJ databases">
        <title>Otitis media/interna in a cat caused by the recently described species Corynebacterium provencense.</title>
        <authorList>
            <person name="Kittl S."/>
            <person name="Brodard I."/>
            <person name="Rychener L."/>
            <person name="Jores J."/>
            <person name="Roosje P."/>
            <person name="Gobeli Brawand S."/>
        </authorList>
    </citation>
    <scope>NUCLEOTIDE SEQUENCE [LARGE SCALE GENOMIC DNA]</scope>
    <source>
        <strain evidence="4">17KM38</strain>
    </source>
</reference>
<dbReference type="Proteomes" id="UP000247696">
    <property type="component" value="Chromosome"/>
</dbReference>
<evidence type="ECO:0000259" key="2">
    <source>
        <dbReference type="Pfam" id="PF00561"/>
    </source>
</evidence>
<dbReference type="Pfam" id="PF00561">
    <property type="entry name" value="Abhydrolase_1"/>
    <property type="match status" value="1"/>
</dbReference>
<evidence type="ECO:0000313" key="3">
    <source>
        <dbReference type="EMBL" id="AWT25287.1"/>
    </source>
</evidence>
<accession>A0A2Z3YTB6</accession>
<keyword evidence="1 3" id="KW-0378">Hydrolase</keyword>
<name>A0A2Z3YTB6_9CORY</name>
<dbReference type="InterPro" id="IPR000073">
    <property type="entry name" value="AB_hydrolase_1"/>
</dbReference>
<dbReference type="PRINTS" id="PR00111">
    <property type="entry name" value="ABHYDROLASE"/>
</dbReference>
<organism evidence="3 4">
    <name type="scientific">Corynebacterium provencense</name>
    <dbReference type="NCBI Taxonomy" id="1737425"/>
    <lineage>
        <taxon>Bacteria</taxon>
        <taxon>Bacillati</taxon>
        <taxon>Actinomycetota</taxon>
        <taxon>Actinomycetes</taxon>
        <taxon>Mycobacteriales</taxon>
        <taxon>Corynebacteriaceae</taxon>
        <taxon>Corynebacterium</taxon>
    </lineage>
</organism>
<dbReference type="EMBL" id="CP024988">
    <property type="protein sequence ID" value="AWT25287.1"/>
    <property type="molecule type" value="Genomic_DNA"/>
</dbReference>
<feature type="domain" description="AB hydrolase-1" evidence="2">
    <location>
        <begin position="30"/>
        <end position="288"/>
    </location>
</feature>
<sequence>MTPATGPEHIYVHTRGIRLHVAVSGSRTAPLVLLIHGFGGGWFDWTELLPRFGDTDSYRVAAVDLRGYGRSDKTPRGYDLTTAASDMCGVVRVLGHPDALVVGHGEGGLIGWTMAAHEPERVRALVTLASAHPRVVARSVLLHPVSQWPRIRSSLFAQLPRIPERLLLRNNAEKVAHAFRMSVAPGFRDTDVCARHAELRREAMQVDKVAHLSCEYRRWTVRSRFRPEGGHFDHTLPNHTDAPVVCVDGSMDRTYNAKIARMSAAHGGRGSRTEVLFGVGHFPHIEDPAAVARIIRDAG</sequence>